<evidence type="ECO:0000313" key="1">
    <source>
        <dbReference type="EMBL" id="BBI64232.1"/>
    </source>
</evidence>
<dbReference type="KEGG" id="hsr:HSBAA_55380"/>
<sequence>MPIETITISERLAAGAWAHSDSVHMSPPSEVPQQLPESVSYSADEPLQVQLKIVLPVGAQYAFL</sequence>
<dbReference type="EMBL" id="AP019514">
    <property type="protein sequence ID" value="BBI64232.1"/>
    <property type="molecule type" value="Genomic_DNA"/>
</dbReference>
<name>A0A455UDB1_9GAMM</name>
<gene>
    <name evidence="1" type="ORF">HSBAA_55380</name>
</gene>
<dbReference type="AlphaFoldDB" id="A0A455UDB1"/>
<protein>
    <submittedName>
        <fullName evidence="1">Uncharacterized protein</fullName>
    </submittedName>
</protein>
<dbReference type="Proteomes" id="UP000320231">
    <property type="component" value="Chromosome"/>
</dbReference>
<accession>A0A455UDB1</accession>
<reference evidence="1 2" key="1">
    <citation type="journal article" date="2019" name="Microbiol. Resour. Announc.">
        <title>Complete Genome Sequence of Halomonas sulfidaeris Strain Esulfide1 Isolated from a Metal Sulfide Rock at a Depth of 2,200 Meters, Obtained Using Nanopore Sequencing.</title>
        <authorList>
            <person name="Saito M."/>
            <person name="Nishigata A."/>
            <person name="Galipon J."/>
            <person name="Arakawa K."/>
        </authorList>
    </citation>
    <scope>NUCLEOTIDE SEQUENCE [LARGE SCALE GENOMIC DNA]</scope>
    <source>
        <strain evidence="1 2">ATCC BAA-803</strain>
    </source>
</reference>
<organism evidence="1 2">
    <name type="scientific">Vreelandella sulfidaeris</name>
    <dbReference type="NCBI Taxonomy" id="115553"/>
    <lineage>
        <taxon>Bacteria</taxon>
        <taxon>Pseudomonadati</taxon>
        <taxon>Pseudomonadota</taxon>
        <taxon>Gammaproteobacteria</taxon>
        <taxon>Oceanospirillales</taxon>
        <taxon>Halomonadaceae</taxon>
        <taxon>Vreelandella</taxon>
    </lineage>
</organism>
<evidence type="ECO:0000313" key="2">
    <source>
        <dbReference type="Proteomes" id="UP000320231"/>
    </source>
</evidence>
<proteinExistence type="predicted"/>